<dbReference type="AlphaFoldDB" id="A0A8S2Z950"/>
<accession>A0A8S2Z950</accession>
<reference evidence="1" key="1">
    <citation type="submission" date="2021-02" db="EMBL/GenBank/DDBJ databases">
        <authorList>
            <person name="Nowell W R."/>
        </authorList>
    </citation>
    <scope>NUCLEOTIDE SEQUENCE</scope>
</reference>
<dbReference type="EMBL" id="CAJOBJ010106300">
    <property type="protein sequence ID" value="CAF4610817.1"/>
    <property type="molecule type" value="Genomic_DNA"/>
</dbReference>
<organism evidence="1 3">
    <name type="scientific">Rotaria magnacalcarata</name>
    <dbReference type="NCBI Taxonomy" id="392030"/>
    <lineage>
        <taxon>Eukaryota</taxon>
        <taxon>Metazoa</taxon>
        <taxon>Spiralia</taxon>
        <taxon>Gnathifera</taxon>
        <taxon>Rotifera</taxon>
        <taxon>Eurotatoria</taxon>
        <taxon>Bdelloidea</taxon>
        <taxon>Philodinida</taxon>
        <taxon>Philodinidae</taxon>
        <taxon>Rotaria</taxon>
    </lineage>
</organism>
<evidence type="ECO:0000313" key="1">
    <source>
        <dbReference type="EMBL" id="CAF4610817.1"/>
    </source>
</evidence>
<protein>
    <submittedName>
        <fullName evidence="1">Uncharacterized protein</fullName>
    </submittedName>
</protein>
<gene>
    <name evidence="1" type="ORF">GIL414_LOCUS39345</name>
    <name evidence="2" type="ORF">SMN809_LOCUS39726</name>
</gene>
<dbReference type="Proteomes" id="UP000676336">
    <property type="component" value="Unassembled WGS sequence"/>
</dbReference>
<sequence length="46" mass="5271">ESTTTEELQYKVIRPTTGQPYLTEPVMMINSSFSESQEVLNSYARN</sequence>
<comment type="caution">
    <text evidence="1">The sequence shown here is derived from an EMBL/GenBank/DDBJ whole genome shotgun (WGS) entry which is preliminary data.</text>
</comment>
<evidence type="ECO:0000313" key="3">
    <source>
        <dbReference type="Proteomes" id="UP000681720"/>
    </source>
</evidence>
<name>A0A8S2Z950_9BILA</name>
<evidence type="ECO:0000313" key="2">
    <source>
        <dbReference type="EMBL" id="CAF4617179.1"/>
    </source>
</evidence>
<feature type="non-terminal residue" evidence="1">
    <location>
        <position position="1"/>
    </location>
</feature>
<proteinExistence type="predicted"/>
<dbReference type="Proteomes" id="UP000681720">
    <property type="component" value="Unassembled WGS sequence"/>
</dbReference>
<dbReference type="EMBL" id="CAJOBI010107362">
    <property type="protein sequence ID" value="CAF4617179.1"/>
    <property type="molecule type" value="Genomic_DNA"/>
</dbReference>